<dbReference type="GO" id="GO:0005743">
    <property type="term" value="C:mitochondrial inner membrane"/>
    <property type="evidence" value="ECO:0007669"/>
    <property type="project" value="UniProtKB-SubCell"/>
</dbReference>
<evidence type="ECO:0000259" key="9">
    <source>
        <dbReference type="PROSITE" id="PS51758"/>
    </source>
</evidence>
<feature type="transmembrane region" description="Helical" evidence="8">
    <location>
        <begin position="60"/>
        <end position="83"/>
    </location>
</feature>
<dbReference type="InterPro" id="IPR044202">
    <property type="entry name" value="LETM1/MDM38-like"/>
</dbReference>
<gene>
    <name evidence="10" type="ORF">DILT_LOCUS12036</name>
</gene>
<dbReference type="Pfam" id="PF07766">
    <property type="entry name" value="LETM1_RBD"/>
    <property type="match status" value="2"/>
</dbReference>
<dbReference type="GO" id="GO:0030003">
    <property type="term" value="P:intracellular monoatomic cation homeostasis"/>
    <property type="evidence" value="ECO:0007669"/>
    <property type="project" value="TreeGrafter"/>
</dbReference>
<evidence type="ECO:0000256" key="7">
    <source>
        <dbReference type="PROSITE-ProRule" id="PRU01094"/>
    </source>
</evidence>
<dbReference type="PROSITE" id="PS51758">
    <property type="entry name" value="LETM1_RBD"/>
    <property type="match status" value="1"/>
</dbReference>
<evidence type="ECO:0000256" key="1">
    <source>
        <dbReference type="ARBA" id="ARBA00004434"/>
    </source>
</evidence>
<evidence type="ECO:0000313" key="10">
    <source>
        <dbReference type="EMBL" id="VDN16205.1"/>
    </source>
</evidence>
<protein>
    <recommendedName>
        <fullName evidence="9">Letm1 RBD domain-containing protein</fullName>
    </recommendedName>
</protein>
<evidence type="ECO:0000256" key="8">
    <source>
        <dbReference type="SAM" id="Phobius"/>
    </source>
</evidence>
<evidence type="ECO:0000256" key="6">
    <source>
        <dbReference type="ARBA" id="ARBA00023136"/>
    </source>
</evidence>
<dbReference type="PANTHER" id="PTHR14009">
    <property type="entry name" value="LEUCINE ZIPPER-EF-HAND CONTAINING TRANSMEMBRANE PROTEIN"/>
    <property type="match status" value="1"/>
</dbReference>
<dbReference type="OrthoDB" id="624114at2759"/>
<accession>A0A3P7LH24</accession>
<keyword evidence="2 8" id="KW-0812">Transmembrane</keyword>
<name>A0A3P7LH24_DIBLA</name>
<organism evidence="10 11">
    <name type="scientific">Dibothriocephalus latus</name>
    <name type="common">Fish tapeworm</name>
    <name type="synonym">Diphyllobothrium latum</name>
    <dbReference type="NCBI Taxonomy" id="60516"/>
    <lineage>
        <taxon>Eukaryota</taxon>
        <taxon>Metazoa</taxon>
        <taxon>Spiralia</taxon>
        <taxon>Lophotrochozoa</taxon>
        <taxon>Platyhelminthes</taxon>
        <taxon>Cestoda</taxon>
        <taxon>Eucestoda</taxon>
        <taxon>Diphyllobothriidea</taxon>
        <taxon>Diphyllobothriidae</taxon>
        <taxon>Dibothriocephalus</taxon>
    </lineage>
</organism>
<keyword evidence="6 8" id="KW-0472">Membrane</keyword>
<keyword evidence="4 8" id="KW-1133">Transmembrane helix</keyword>
<dbReference type="InterPro" id="IPR033122">
    <property type="entry name" value="LETM1-like_RBD"/>
</dbReference>
<dbReference type="GO" id="GO:0043022">
    <property type="term" value="F:ribosome binding"/>
    <property type="evidence" value="ECO:0007669"/>
    <property type="project" value="InterPro"/>
</dbReference>
<evidence type="ECO:0000313" key="11">
    <source>
        <dbReference type="Proteomes" id="UP000281553"/>
    </source>
</evidence>
<dbReference type="EMBL" id="UYRU01065006">
    <property type="protein sequence ID" value="VDN16205.1"/>
    <property type="molecule type" value="Genomic_DNA"/>
</dbReference>
<keyword evidence="3" id="KW-0999">Mitochondrion inner membrane</keyword>
<evidence type="ECO:0000256" key="5">
    <source>
        <dbReference type="ARBA" id="ARBA00023128"/>
    </source>
</evidence>
<sequence length="261" mass="30208">MQPKKSMWARVKAEMLHYYHGFRLLGLETKIAGGICLQMLTGKTLTRRERNQLVRTVADIFRLVPFAVFIIVPFMEFLLPFYLKFFPFMLPSTFKDKDKEDAKRRRTLQAKLTMAKFLQDTVMNTTAASAKGKDMPTIMEFQEFMKLVRPLIGFIVLIVIAISSFVEVRQSGQLANTTDIVRFSRLFEDQVTLDSLQHNQLKALCQLLEIPAFGPSNLLRFQLWLRVRQLRAEDRVSSYFSQLLCFVSPPAEISNQFSSTF</sequence>
<feature type="transmembrane region" description="Helical" evidence="8">
    <location>
        <begin position="147"/>
        <end position="166"/>
    </location>
</feature>
<feature type="domain" description="Letm1 RBD" evidence="9">
    <location>
        <begin position="106"/>
        <end position="261"/>
    </location>
</feature>
<evidence type="ECO:0000256" key="2">
    <source>
        <dbReference type="ARBA" id="ARBA00022692"/>
    </source>
</evidence>
<keyword evidence="11" id="KW-1185">Reference proteome</keyword>
<dbReference type="AlphaFoldDB" id="A0A3P7LH24"/>
<dbReference type="Proteomes" id="UP000281553">
    <property type="component" value="Unassembled WGS sequence"/>
</dbReference>
<evidence type="ECO:0000256" key="3">
    <source>
        <dbReference type="ARBA" id="ARBA00022792"/>
    </source>
</evidence>
<dbReference type="PANTHER" id="PTHR14009:SF1">
    <property type="entry name" value="MITOCHONDRIAL PROTON_CALCIUM EXCHANGER PROTEIN"/>
    <property type="match status" value="1"/>
</dbReference>
<comment type="subcellular location">
    <subcellularLocation>
        <location evidence="1">Mitochondrion inner membrane</location>
        <topology evidence="1">Single-pass membrane protein</topology>
    </subcellularLocation>
</comment>
<proteinExistence type="predicted"/>
<reference evidence="10 11" key="1">
    <citation type="submission" date="2018-11" db="EMBL/GenBank/DDBJ databases">
        <authorList>
            <consortium name="Pathogen Informatics"/>
        </authorList>
    </citation>
    <scope>NUCLEOTIDE SEQUENCE [LARGE SCALE GENOMIC DNA]</scope>
</reference>
<keyword evidence="5 7" id="KW-0496">Mitochondrion</keyword>
<evidence type="ECO:0000256" key="4">
    <source>
        <dbReference type="ARBA" id="ARBA00022989"/>
    </source>
</evidence>